<keyword evidence="7 8" id="KW-0720">Serine protease</keyword>
<evidence type="ECO:0000259" key="12">
    <source>
        <dbReference type="Pfam" id="PF06280"/>
    </source>
</evidence>
<feature type="active site" description="Charge relay system" evidence="8">
    <location>
        <position position="200"/>
    </location>
</feature>
<dbReference type="CDD" id="cd02133">
    <property type="entry name" value="PA_C5a_like"/>
    <property type="match status" value="1"/>
</dbReference>
<name>A0ABS6E3Y8_9FIRM</name>
<comment type="caution">
    <text evidence="13">The sequence shown here is derived from an EMBL/GenBank/DDBJ whole genome shotgun (WGS) entry which is preliminary data.</text>
</comment>
<evidence type="ECO:0000313" key="13">
    <source>
        <dbReference type="EMBL" id="MBU5436974.1"/>
    </source>
</evidence>
<evidence type="ECO:0000256" key="1">
    <source>
        <dbReference type="ARBA" id="ARBA00011073"/>
    </source>
</evidence>
<dbReference type="Pfam" id="PF06280">
    <property type="entry name" value="fn3_5"/>
    <property type="match status" value="1"/>
</dbReference>
<proteinExistence type="inferred from homology"/>
<organism evidence="13 14">
    <name type="scientific">Tissierella simiarum</name>
    <dbReference type="NCBI Taxonomy" id="2841534"/>
    <lineage>
        <taxon>Bacteria</taxon>
        <taxon>Bacillati</taxon>
        <taxon>Bacillota</taxon>
        <taxon>Tissierellia</taxon>
        <taxon>Tissierellales</taxon>
        <taxon>Tissierellaceae</taxon>
        <taxon>Tissierella</taxon>
    </lineage>
</organism>
<evidence type="ECO:0000256" key="6">
    <source>
        <dbReference type="ARBA" id="ARBA00022801"/>
    </source>
</evidence>
<feature type="domain" description="Peptidase S8/S53" evidence="10">
    <location>
        <begin position="191"/>
        <end position="664"/>
    </location>
</feature>
<feature type="active site" description="Charge relay system" evidence="8">
    <location>
        <position position="602"/>
    </location>
</feature>
<dbReference type="InterPro" id="IPR022398">
    <property type="entry name" value="Peptidase_S8_His-AS"/>
</dbReference>
<evidence type="ECO:0000256" key="9">
    <source>
        <dbReference type="SAM" id="Phobius"/>
    </source>
</evidence>
<evidence type="ECO:0000256" key="5">
    <source>
        <dbReference type="ARBA" id="ARBA00022737"/>
    </source>
</evidence>
<dbReference type="RefSeq" id="WP_216516633.1">
    <property type="nucleotide sequence ID" value="NZ_JAHLPM010000002.1"/>
</dbReference>
<comment type="similarity">
    <text evidence="1 8">Belongs to the peptidase S8 family.</text>
</comment>
<keyword evidence="6 8" id="KW-0378">Hydrolase</keyword>
<dbReference type="InterPro" id="IPR010435">
    <property type="entry name" value="C5a/SBT2-like_Fn3"/>
</dbReference>
<dbReference type="PANTHER" id="PTHR43806">
    <property type="entry name" value="PEPTIDASE S8"/>
    <property type="match status" value="1"/>
</dbReference>
<dbReference type="EMBL" id="JAHLPM010000002">
    <property type="protein sequence ID" value="MBU5436974.1"/>
    <property type="molecule type" value="Genomic_DNA"/>
</dbReference>
<dbReference type="CDD" id="cd07475">
    <property type="entry name" value="Peptidases_S8_C5a_Peptidase"/>
    <property type="match status" value="1"/>
</dbReference>
<feature type="transmembrane region" description="Helical" evidence="9">
    <location>
        <begin position="12"/>
        <end position="29"/>
    </location>
</feature>
<dbReference type="PROSITE" id="PS00136">
    <property type="entry name" value="SUBTILASE_ASP"/>
    <property type="match status" value="1"/>
</dbReference>
<dbReference type="InterPro" id="IPR023827">
    <property type="entry name" value="Peptidase_S8_Asp-AS"/>
</dbReference>
<dbReference type="Proteomes" id="UP000749471">
    <property type="component" value="Unassembled WGS sequence"/>
</dbReference>
<dbReference type="InterPro" id="IPR003137">
    <property type="entry name" value="PA_domain"/>
</dbReference>
<keyword evidence="2" id="KW-0134">Cell wall</keyword>
<dbReference type="InterPro" id="IPR000209">
    <property type="entry name" value="Peptidase_S8/S53_dom"/>
</dbReference>
<dbReference type="InterPro" id="IPR034216">
    <property type="entry name" value="C5a_Peptidase"/>
</dbReference>
<gene>
    <name evidence="13" type="ORF">KQI42_03070</name>
</gene>
<evidence type="ECO:0000256" key="2">
    <source>
        <dbReference type="ARBA" id="ARBA00022512"/>
    </source>
</evidence>
<keyword evidence="9" id="KW-0812">Transmembrane</keyword>
<keyword evidence="9" id="KW-0472">Membrane</keyword>
<sequence length="1260" mass="140989">MFNFKSRKSTSLILALFMVLNLLVVNPMFNISYGDKTNIDMESIRDSFRETLEDSKAEESIVIEELEPEFDEEEIVTFIIELDEKSVKDFAEGKSLDTVAKDKTIVEKVLNLQIPYKEEIKKINDKAEFNNEYTLLFNGFSVETKYGDKKKIEKINGIRSVTVSKTYYRDVKNAVDLTGVAEIWEELGYDGRGKIVAVLDSGIDHNHKDMVISEGVEVKLSEEKVKEIMDNQSDKRGKYFTEKVPFGYNYADRNLEIIDTVVDDPGYAHGMHVSGIIGGNCQSEDEINNHNGVKGIAPEVQILAMKIFSNNARKEGASEANIINAIEDAVTYGADVINMSFCSTAGFQDPKDGQQIAIQGAMDQGIIVVSAAGNVTYSTYPKKYASVVDTGVIGAPGIAQGTIQVASFENNIRTAYGLTAKAGDREEIIGYVKSDFDPLVLKDEYKLVDCGLGRIDEENEINDFEGKDLEGKIALVKRGETEFKDKKLNAQEKGAVGVIIYNEDDNNEYLDNISTDPKVKIPTIFITNFDGLKLKNMLSEEVRISFNGELIDVENSNKGDMSSFSSWGPTPNFQLKPDITSVGGTVWSTVNHNGYKSMSGTSMATPHVSGMMILMLDHLDKMDIEFNQPKEKVEYGKTLIMNTAEVKIDEKSGVPYSPRRQGAGFANVQVALENKVVLTYNGEPSISLKEIGRETDIPLTLFNGGDKPITYTVDIIGGVLTEQDNTIDTMSYDVKLEGADLTFDKNEVIVEPGNTATINSKLTIGQDVSQNRFVEGFIRFTPRESDVPTIGIPFMGFYGDWDELKIIDELASKEDSIYKETSLFTTRKVNSLTQLYPLGGKDMNPELFAINPDDTNAYNNVLPKFSLLRNAKQLIIDVTNEEGEVIKVLEDREKLRKEVVIEQQIPAKVNFQWNWNGQAYDRNQGIYKTLGEGQYYINIRAKVDYENAKEQVTTLPLKIDKTLPEVKASLCLANSNECTLEMEAEDKGEVNTGIEHFLFLINGKKYEDENGNKIFTLEKSEDGKYRMKLNLPENLKEEILTVHIGVTDYADNMGIGETTVIYIPNSQINVNTDKIKYAHGEDIKIEYRLLEEKIVDHYEIYLNDLDNPIATTKELSHTITGLLEDGFYKIIIKALGNDGNLMGIGATEIAVGDMAELEGKLLLQPLTKDFSIKNREEYVAQLKAANYYEESKDITFVLCLYDENNKLVNAVAAEKNMEPGKVSIFTNSITIPDNGDYILKMFIWDSFDTMNSLIDSISNK</sequence>
<reference evidence="13 14" key="1">
    <citation type="submission" date="2021-06" db="EMBL/GenBank/DDBJ databases">
        <authorList>
            <person name="Sun Q."/>
            <person name="Li D."/>
        </authorList>
    </citation>
    <scope>NUCLEOTIDE SEQUENCE [LARGE SCALE GENOMIC DNA]</scope>
    <source>
        <strain evidence="13 14">MSJ-40</strain>
    </source>
</reference>
<feature type="active site" description="Charge relay system" evidence="8">
    <location>
        <position position="269"/>
    </location>
</feature>
<evidence type="ECO:0000313" key="14">
    <source>
        <dbReference type="Proteomes" id="UP000749471"/>
    </source>
</evidence>
<feature type="domain" description="PA" evidence="11">
    <location>
        <begin position="447"/>
        <end position="534"/>
    </location>
</feature>
<keyword evidence="4" id="KW-0732">Signal</keyword>
<accession>A0ABS6E3Y8</accession>
<protein>
    <submittedName>
        <fullName evidence="13">S8 family serine peptidase</fullName>
    </submittedName>
</protein>
<evidence type="ECO:0000256" key="8">
    <source>
        <dbReference type="PROSITE-ProRule" id="PRU01240"/>
    </source>
</evidence>
<keyword evidence="9" id="KW-1133">Transmembrane helix</keyword>
<keyword evidence="2" id="KW-0964">Secreted</keyword>
<dbReference type="Pfam" id="PF00082">
    <property type="entry name" value="Peptidase_S8"/>
    <property type="match status" value="1"/>
</dbReference>
<evidence type="ECO:0000259" key="11">
    <source>
        <dbReference type="Pfam" id="PF02225"/>
    </source>
</evidence>
<dbReference type="PROSITE" id="PS00138">
    <property type="entry name" value="SUBTILASE_SER"/>
    <property type="match status" value="1"/>
</dbReference>
<keyword evidence="14" id="KW-1185">Reference proteome</keyword>
<dbReference type="InterPro" id="IPR023828">
    <property type="entry name" value="Peptidase_S8_Ser-AS"/>
</dbReference>
<dbReference type="PANTHER" id="PTHR43806:SF11">
    <property type="entry name" value="CEREVISIN-RELATED"/>
    <property type="match status" value="1"/>
</dbReference>
<dbReference type="PROSITE" id="PS51892">
    <property type="entry name" value="SUBTILASE"/>
    <property type="match status" value="1"/>
</dbReference>
<keyword evidence="5" id="KW-0677">Repeat</keyword>
<evidence type="ECO:0000259" key="10">
    <source>
        <dbReference type="Pfam" id="PF00082"/>
    </source>
</evidence>
<dbReference type="Pfam" id="PF02225">
    <property type="entry name" value="PA"/>
    <property type="match status" value="1"/>
</dbReference>
<evidence type="ECO:0000256" key="3">
    <source>
        <dbReference type="ARBA" id="ARBA00022670"/>
    </source>
</evidence>
<evidence type="ECO:0000256" key="7">
    <source>
        <dbReference type="ARBA" id="ARBA00022825"/>
    </source>
</evidence>
<dbReference type="PROSITE" id="PS00137">
    <property type="entry name" value="SUBTILASE_HIS"/>
    <property type="match status" value="1"/>
</dbReference>
<feature type="domain" description="C5a peptidase/Subtilisin-like protease SBT2-like Fn3-like" evidence="12">
    <location>
        <begin position="686"/>
        <end position="795"/>
    </location>
</feature>
<dbReference type="InterPro" id="IPR050131">
    <property type="entry name" value="Peptidase_S8_subtilisin-like"/>
</dbReference>
<keyword evidence="3 8" id="KW-0645">Protease</keyword>
<evidence type="ECO:0000256" key="4">
    <source>
        <dbReference type="ARBA" id="ARBA00022729"/>
    </source>
</evidence>